<dbReference type="Gene3D" id="3.40.50.1820">
    <property type="entry name" value="alpha/beta hydrolase"/>
    <property type="match status" value="1"/>
</dbReference>
<evidence type="ECO:0000256" key="1">
    <source>
        <dbReference type="ARBA" id="ARBA00022801"/>
    </source>
</evidence>
<dbReference type="PANTHER" id="PTHR22946:SF9">
    <property type="entry name" value="POLYKETIDE TRANSFERASE AF380"/>
    <property type="match status" value="1"/>
</dbReference>
<dbReference type="OrthoDB" id="9785076at2"/>
<dbReference type="SUPFAM" id="SSF53474">
    <property type="entry name" value="alpha/beta-Hydrolases"/>
    <property type="match status" value="1"/>
</dbReference>
<sequence length="289" mass="32063">MSYIQIADSSQVIETDVSFPSGGQPLMGRLYRPSQRVRAIAVLNAATAVRQRFYRPFAQWLATQGVACLTYDYRDFGASQRGPMRDAGATMLDWGIHDAQAARDFAKAEFPDAPLWLIGHSLGGLLTSFQRDLGQIDRVIAVASGFVHVSEHPWPYQALARFFWHVGGPIGAKVAGYLPGKLMRFGPDLPADVYWQWRALCTKREFTATPEWRDLPPEDLTGLRAPMRLVAVADDVMVPPRAVWRLMERHLEAPMAQKVLKPEDYGLGAIGHIGVFDPANSACWGDIVG</sequence>
<name>A0A1H3C8H8_9RHOB</name>
<dbReference type="RefSeq" id="WP_089948157.1">
    <property type="nucleotide sequence ID" value="NZ_FNOI01000008.1"/>
</dbReference>
<feature type="domain" description="Serine aminopeptidase S33" evidence="2">
    <location>
        <begin position="51"/>
        <end position="163"/>
    </location>
</feature>
<dbReference type="PIRSF" id="PIRSF037442">
    <property type="entry name" value="UCP037442_abhydr"/>
    <property type="match status" value="1"/>
</dbReference>
<organism evidence="3 4">
    <name type="scientific">Litoreibacter albidus</name>
    <dbReference type="NCBI Taxonomy" id="670155"/>
    <lineage>
        <taxon>Bacteria</taxon>
        <taxon>Pseudomonadati</taxon>
        <taxon>Pseudomonadota</taxon>
        <taxon>Alphaproteobacteria</taxon>
        <taxon>Rhodobacterales</taxon>
        <taxon>Roseobacteraceae</taxon>
        <taxon>Litoreibacter</taxon>
    </lineage>
</organism>
<keyword evidence="1 3" id="KW-0378">Hydrolase</keyword>
<dbReference type="Proteomes" id="UP000199441">
    <property type="component" value="Unassembled WGS sequence"/>
</dbReference>
<gene>
    <name evidence="3" type="ORF">SAMN04488001_3396</name>
</gene>
<dbReference type="GO" id="GO:0052689">
    <property type="term" value="F:carboxylic ester hydrolase activity"/>
    <property type="evidence" value="ECO:0007669"/>
    <property type="project" value="UniProtKB-ARBA"/>
</dbReference>
<protein>
    <submittedName>
        <fullName evidence="3">Predicted alpha/beta hydrolase</fullName>
    </submittedName>
</protein>
<dbReference type="InterPro" id="IPR022742">
    <property type="entry name" value="Hydrolase_4"/>
</dbReference>
<reference evidence="4" key="1">
    <citation type="submission" date="2016-10" db="EMBL/GenBank/DDBJ databases">
        <authorList>
            <person name="Varghese N."/>
            <person name="Submissions S."/>
        </authorList>
    </citation>
    <scope>NUCLEOTIDE SEQUENCE [LARGE SCALE GENOMIC DNA]</scope>
    <source>
        <strain evidence="4">DSM 26922</strain>
    </source>
</reference>
<proteinExistence type="predicted"/>
<dbReference type="InterPro" id="IPR050261">
    <property type="entry name" value="FrsA_esterase"/>
</dbReference>
<evidence type="ECO:0000259" key="2">
    <source>
        <dbReference type="Pfam" id="PF12146"/>
    </source>
</evidence>
<evidence type="ECO:0000313" key="3">
    <source>
        <dbReference type="EMBL" id="SDX50421.1"/>
    </source>
</evidence>
<dbReference type="AlphaFoldDB" id="A0A1H3C8H8"/>
<dbReference type="Pfam" id="PF12146">
    <property type="entry name" value="Hydrolase_4"/>
    <property type="match status" value="1"/>
</dbReference>
<keyword evidence="4" id="KW-1185">Reference proteome</keyword>
<dbReference type="InterPro" id="IPR017208">
    <property type="entry name" value="UCP037442_abhydr"/>
</dbReference>
<dbReference type="PANTHER" id="PTHR22946">
    <property type="entry name" value="DIENELACTONE HYDROLASE DOMAIN-CONTAINING PROTEIN-RELATED"/>
    <property type="match status" value="1"/>
</dbReference>
<dbReference type="InterPro" id="IPR029058">
    <property type="entry name" value="AB_hydrolase_fold"/>
</dbReference>
<dbReference type="STRING" id="670155.SAMN04488001_3396"/>
<accession>A0A1H3C8H8</accession>
<evidence type="ECO:0000313" key="4">
    <source>
        <dbReference type="Proteomes" id="UP000199441"/>
    </source>
</evidence>
<dbReference type="EMBL" id="FNOI01000008">
    <property type="protein sequence ID" value="SDX50421.1"/>
    <property type="molecule type" value="Genomic_DNA"/>
</dbReference>